<name>X8DFU5_9MYCO</name>
<organism evidence="1 2">
    <name type="scientific">Mycobacteroides abscessus subsp. bolletii 1513</name>
    <dbReference type="NCBI Taxonomy" id="1299321"/>
    <lineage>
        <taxon>Bacteria</taxon>
        <taxon>Bacillati</taxon>
        <taxon>Actinomycetota</taxon>
        <taxon>Actinomycetes</taxon>
        <taxon>Mycobacteriales</taxon>
        <taxon>Mycobacteriaceae</taxon>
        <taxon>Mycobacteroides</taxon>
        <taxon>Mycobacteroides abscessus</taxon>
    </lineage>
</organism>
<protein>
    <submittedName>
        <fullName evidence="1">Uncharacterized protein</fullName>
    </submittedName>
</protein>
<reference evidence="1 2" key="1">
    <citation type="submission" date="2013-12" db="EMBL/GenBank/DDBJ databases">
        <authorList>
            <person name="Zelazny A."/>
            <person name="Olivier K."/>
            <person name="Holland S."/>
            <person name="Lenaerts A."/>
            <person name="Ordway D."/>
            <person name="DeGroote M.A."/>
            <person name="Parker T."/>
            <person name="Sizemore C."/>
            <person name="Tallon L.J."/>
            <person name="Sadzewicz L.K."/>
            <person name="Sengamalay N."/>
            <person name="Fraser C.M."/>
            <person name="Hine E."/>
            <person name="Shefchek K.A."/>
            <person name="Das S.P."/>
            <person name="Tettelin H."/>
        </authorList>
    </citation>
    <scope>NUCLEOTIDE SEQUENCE [LARGE SCALE GENOMIC DNA]</scope>
    <source>
        <strain evidence="1 2">1513</strain>
    </source>
</reference>
<dbReference type="PATRIC" id="fig|1299321.3.peg.5141"/>
<dbReference type="AlphaFoldDB" id="X8DFU5"/>
<dbReference type="Proteomes" id="UP000023351">
    <property type="component" value="Unassembled WGS sequence"/>
</dbReference>
<gene>
    <name evidence="1" type="ORF">I540_5320</name>
</gene>
<evidence type="ECO:0000313" key="1">
    <source>
        <dbReference type="EMBL" id="EUA66315.1"/>
    </source>
</evidence>
<proteinExistence type="predicted"/>
<accession>X8DFU5</accession>
<sequence length="52" mass="5899">MTRGFEVFRATLERFATRPEIRQIHGGQRIHDVVVRAGTRCGWPYGAALGWA</sequence>
<dbReference type="EMBL" id="JAOJ01000003">
    <property type="protein sequence ID" value="EUA66315.1"/>
    <property type="molecule type" value="Genomic_DNA"/>
</dbReference>
<evidence type="ECO:0000313" key="2">
    <source>
        <dbReference type="Proteomes" id="UP000023351"/>
    </source>
</evidence>
<comment type="caution">
    <text evidence="1">The sequence shown here is derived from an EMBL/GenBank/DDBJ whole genome shotgun (WGS) entry which is preliminary data.</text>
</comment>